<keyword evidence="8" id="KW-1185">Reference proteome</keyword>
<dbReference type="InterPro" id="IPR011598">
    <property type="entry name" value="bHLH_dom"/>
</dbReference>
<keyword evidence="1" id="KW-0805">Transcription regulation</keyword>
<organism evidence="7 8">
    <name type="scientific">Amborella trichopoda</name>
    <dbReference type="NCBI Taxonomy" id="13333"/>
    <lineage>
        <taxon>Eukaryota</taxon>
        <taxon>Viridiplantae</taxon>
        <taxon>Streptophyta</taxon>
        <taxon>Embryophyta</taxon>
        <taxon>Tracheophyta</taxon>
        <taxon>Spermatophyta</taxon>
        <taxon>Magnoliopsida</taxon>
        <taxon>Amborellales</taxon>
        <taxon>Amborellaceae</taxon>
        <taxon>Amborella</taxon>
    </lineage>
</organism>
<dbReference type="GO" id="GO:0000981">
    <property type="term" value="F:DNA-binding transcription factor activity, RNA polymerase II-specific"/>
    <property type="evidence" value="ECO:0000318"/>
    <property type="project" value="GO_Central"/>
</dbReference>
<dbReference type="GO" id="GO:0006357">
    <property type="term" value="P:regulation of transcription by RNA polymerase II"/>
    <property type="evidence" value="ECO:0000318"/>
    <property type="project" value="GO_Central"/>
</dbReference>
<dbReference type="eggNOG" id="ENOG502S1BU">
    <property type="taxonomic scope" value="Eukaryota"/>
</dbReference>
<evidence type="ECO:0000256" key="2">
    <source>
        <dbReference type="ARBA" id="ARBA00023125"/>
    </source>
</evidence>
<feature type="domain" description="BHLH" evidence="6">
    <location>
        <begin position="10"/>
        <end position="62"/>
    </location>
</feature>
<accession>W1NMQ1</accession>
<dbReference type="InterPro" id="IPR015660">
    <property type="entry name" value="MASH1/Ascl1a-like"/>
</dbReference>
<protein>
    <recommendedName>
        <fullName evidence="6">BHLH domain-containing protein</fullName>
    </recommendedName>
</protein>
<evidence type="ECO:0000256" key="1">
    <source>
        <dbReference type="ARBA" id="ARBA00023015"/>
    </source>
</evidence>
<dbReference type="Gramene" id="ERM96555">
    <property type="protein sequence ID" value="ERM96555"/>
    <property type="gene ID" value="AMTR_s00001p00269160"/>
</dbReference>
<evidence type="ECO:0000313" key="8">
    <source>
        <dbReference type="Proteomes" id="UP000017836"/>
    </source>
</evidence>
<gene>
    <name evidence="7" type="ORF">AMTR_s00001p00269160</name>
</gene>
<dbReference type="OMA" id="IHTEACD"/>
<name>W1NMQ1_AMBTC</name>
<keyword evidence="3" id="KW-0804">Transcription</keyword>
<feature type="compositionally biased region" description="Basic and acidic residues" evidence="5">
    <location>
        <begin position="8"/>
        <end position="20"/>
    </location>
</feature>
<evidence type="ECO:0000256" key="4">
    <source>
        <dbReference type="SAM" id="Coils"/>
    </source>
</evidence>
<evidence type="ECO:0000259" key="6">
    <source>
        <dbReference type="PROSITE" id="PS50888"/>
    </source>
</evidence>
<keyword evidence="4" id="KW-0175">Coiled coil</keyword>
<dbReference type="SMART" id="SM00353">
    <property type="entry name" value="HLH"/>
    <property type="match status" value="1"/>
</dbReference>
<keyword evidence="2" id="KW-0238">DNA-binding</keyword>
<dbReference type="CDD" id="cd18914">
    <property type="entry name" value="bHLH_AtORG2_like"/>
    <property type="match status" value="1"/>
</dbReference>
<dbReference type="PANTHER" id="PTHR13935:SF106">
    <property type="entry name" value="ACHAETE-SCUTE COMPLEX PROTEIN T5-RELATED"/>
    <property type="match status" value="1"/>
</dbReference>
<dbReference type="SUPFAM" id="SSF47459">
    <property type="entry name" value="HLH, helix-loop-helix DNA-binding domain"/>
    <property type="match status" value="1"/>
</dbReference>
<dbReference type="InterPro" id="IPR036638">
    <property type="entry name" value="HLH_DNA-bd_sf"/>
</dbReference>
<dbReference type="EMBL" id="KI397142">
    <property type="protein sequence ID" value="ERM96555.1"/>
    <property type="molecule type" value="Genomic_DNA"/>
</dbReference>
<dbReference type="Gene3D" id="4.10.280.10">
    <property type="entry name" value="Helix-loop-helix DNA-binding domain"/>
    <property type="match status" value="1"/>
</dbReference>
<dbReference type="PROSITE" id="PS50888">
    <property type="entry name" value="BHLH"/>
    <property type="match status" value="1"/>
</dbReference>
<sequence length="162" mass="18258">MELGSNEGRSKKELHKDVERRRREEMTALLGTLRSHIPEDFLEGKSSMCDQLKEATNYVTHQREKIQELREKRDRLRSAPEVVVRPCGDGSAIEVVIGGANESGICVADVVAILEESGLEVKSCSSSCSRQSSIRCLRCEVCEGKEIDTIDIQEKLRHLFLR</sequence>
<dbReference type="HOGENOM" id="CLU_094733_2_0_1"/>
<dbReference type="OrthoDB" id="1935281at2759"/>
<dbReference type="GO" id="GO:0090575">
    <property type="term" value="C:RNA polymerase II transcription regulator complex"/>
    <property type="evidence" value="ECO:0000318"/>
    <property type="project" value="GO_Central"/>
</dbReference>
<dbReference type="Proteomes" id="UP000017836">
    <property type="component" value="Unassembled WGS sequence"/>
</dbReference>
<dbReference type="KEGG" id="atr:18424490"/>
<feature type="coiled-coil region" evidence="4">
    <location>
        <begin position="52"/>
        <end position="79"/>
    </location>
</feature>
<feature type="region of interest" description="Disordered" evidence="5">
    <location>
        <begin position="1"/>
        <end position="20"/>
    </location>
</feature>
<evidence type="ECO:0000256" key="3">
    <source>
        <dbReference type="ARBA" id="ARBA00023163"/>
    </source>
</evidence>
<reference evidence="8" key="1">
    <citation type="journal article" date="2013" name="Science">
        <title>The Amborella genome and the evolution of flowering plants.</title>
        <authorList>
            <consortium name="Amborella Genome Project"/>
        </authorList>
    </citation>
    <scope>NUCLEOTIDE SEQUENCE [LARGE SCALE GENOMIC DNA]</scope>
</reference>
<evidence type="ECO:0000313" key="7">
    <source>
        <dbReference type="EMBL" id="ERM96555.1"/>
    </source>
</evidence>
<proteinExistence type="predicted"/>
<dbReference type="Pfam" id="PF00010">
    <property type="entry name" value="HLH"/>
    <property type="match status" value="1"/>
</dbReference>
<dbReference type="PANTHER" id="PTHR13935">
    <property type="entry name" value="ACHAETE-SCUTE TRANSCRIPTION FACTOR-RELATED"/>
    <property type="match status" value="1"/>
</dbReference>
<dbReference type="GO" id="GO:0046983">
    <property type="term" value="F:protein dimerization activity"/>
    <property type="evidence" value="ECO:0007669"/>
    <property type="project" value="InterPro"/>
</dbReference>
<dbReference type="GO" id="GO:0000977">
    <property type="term" value="F:RNA polymerase II transcription regulatory region sequence-specific DNA binding"/>
    <property type="evidence" value="ECO:0000318"/>
    <property type="project" value="GO_Central"/>
</dbReference>
<dbReference type="AlphaFoldDB" id="W1NMQ1"/>
<evidence type="ECO:0000256" key="5">
    <source>
        <dbReference type="SAM" id="MobiDB-lite"/>
    </source>
</evidence>